<evidence type="ECO:0000256" key="8">
    <source>
        <dbReference type="ARBA" id="ARBA00023012"/>
    </source>
</evidence>
<dbReference type="SMART" id="SM00387">
    <property type="entry name" value="HATPase_c"/>
    <property type="match status" value="1"/>
</dbReference>
<evidence type="ECO:0000256" key="6">
    <source>
        <dbReference type="ARBA" id="ARBA00022777"/>
    </source>
</evidence>
<dbReference type="InterPro" id="IPR011712">
    <property type="entry name" value="Sig_transdc_His_kin_sub3_dim/P"/>
</dbReference>
<feature type="transmembrane region" description="Helical" evidence="9">
    <location>
        <begin position="57"/>
        <end position="75"/>
    </location>
</feature>
<comment type="caution">
    <text evidence="11">The sequence shown here is derived from an EMBL/GenBank/DDBJ whole genome shotgun (WGS) entry which is preliminary data.</text>
</comment>
<dbReference type="SUPFAM" id="SSF55874">
    <property type="entry name" value="ATPase domain of HSP90 chaperone/DNA topoisomerase II/histidine kinase"/>
    <property type="match status" value="1"/>
</dbReference>
<proteinExistence type="predicted"/>
<accession>A0ABP5ZXT7</accession>
<dbReference type="PANTHER" id="PTHR24421">
    <property type="entry name" value="NITRATE/NITRITE SENSOR PROTEIN NARX-RELATED"/>
    <property type="match status" value="1"/>
</dbReference>
<keyword evidence="12" id="KW-1185">Reference proteome</keyword>
<evidence type="ECO:0000256" key="7">
    <source>
        <dbReference type="ARBA" id="ARBA00022840"/>
    </source>
</evidence>
<evidence type="ECO:0000313" key="11">
    <source>
        <dbReference type="EMBL" id="GAA2506656.1"/>
    </source>
</evidence>
<feature type="domain" description="Histidine kinase/HSP90-like ATPase" evidence="10">
    <location>
        <begin position="342"/>
        <end position="435"/>
    </location>
</feature>
<evidence type="ECO:0000256" key="2">
    <source>
        <dbReference type="ARBA" id="ARBA00012438"/>
    </source>
</evidence>
<keyword evidence="8" id="KW-0902">Two-component regulatory system</keyword>
<dbReference type="Pfam" id="PF07730">
    <property type="entry name" value="HisKA_3"/>
    <property type="match status" value="1"/>
</dbReference>
<evidence type="ECO:0000313" key="12">
    <source>
        <dbReference type="Proteomes" id="UP001501358"/>
    </source>
</evidence>
<keyword evidence="9" id="KW-1133">Transmembrane helix</keyword>
<keyword evidence="9" id="KW-0812">Transmembrane</keyword>
<dbReference type="GO" id="GO:0016301">
    <property type="term" value="F:kinase activity"/>
    <property type="evidence" value="ECO:0007669"/>
    <property type="project" value="UniProtKB-KW"/>
</dbReference>
<dbReference type="Proteomes" id="UP001501358">
    <property type="component" value="Unassembled WGS sequence"/>
</dbReference>
<dbReference type="InterPro" id="IPR003594">
    <property type="entry name" value="HATPase_dom"/>
</dbReference>
<dbReference type="InterPro" id="IPR050482">
    <property type="entry name" value="Sensor_HK_TwoCompSys"/>
</dbReference>
<gene>
    <name evidence="11" type="ORF">GCM10010406_49090</name>
</gene>
<evidence type="ECO:0000256" key="3">
    <source>
        <dbReference type="ARBA" id="ARBA00022553"/>
    </source>
</evidence>
<sequence length="440" mass="47388">MHRRPPAAHTGRSLPCRDVTGRAGCRVRLTAGEQLGTVAYHVRMPAMQALRPRPANVALAVGFAVAGSLAGAFYHPEPWRPFDLWAHLLTAVIALSLALRENRPFGVLVITAAGFAGYLMLGYQPSLNFWVPAIAFFSVSARERRARIVCGAALLATVIALSGACGRLPWPVVAVQALIVPAAALAFGLTQRRLAERNAELRRLTALLDRQQRQEARRAVLDERFRIARELHDTISQHMTIITLQTGLAEYLFLSDPPGAHKALDAAATAGREALDELRRLLVVLRTHDLGGAAGPEDPADPVPVDLLAGVDRIPALAERLEAAGVRVEVRFSGERRPLHPGIELCAYRVVQEALTNVVKHSGASAAEVTVRYLDDELRVAVVDRGGALSTAPSEGPGHGLIGMRERAKIWHGSLTAEACPGGGFRVQLRLPLEQDRAGG</sequence>
<organism evidence="11 12">
    <name type="scientific">Streptomyces thermolineatus</name>
    <dbReference type="NCBI Taxonomy" id="44033"/>
    <lineage>
        <taxon>Bacteria</taxon>
        <taxon>Bacillati</taxon>
        <taxon>Actinomycetota</taxon>
        <taxon>Actinomycetes</taxon>
        <taxon>Kitasatosporales</taxon>
        <taxon>Streptomycetaceae</taxon>
        <taxon>Streptomyces</taxon>
    </lineage>
</organism>
<feature type="transmembrane region" description="Helical" evidence="9">
    <location>
        <begin position="146"/>
        <end position="164"/>
    </location>
</feature>
<dbReference type="EC" id="2.7.13.3" evidence="2"/>
<keyword evidence="7" id="KW-0067">ATP-binding</keyword>
<evidence type="ECO:0000256" key="9">
    <source>
        <dbReference type="SAM" id="Phobius"/>
    </source>
</evidence>
<evidence type="ECO:0000256" key="1">
    <source>
        <dbReference type="ARBA" id="ARBA00000085"/>
    </source>
</evidence>
<dbReference type="Gene3D" id="3.30.565.10">
    <property type="entry name" value="Histidine kinase-like ATPase, C-terminal domain"/>
    <property type="match status" value="1"/>
</dbReference>
<name>A0ABP5ZXT7_9ACTN</name>
<keyword evidence="6 11" id="KW-0418">Kinase</keyword>
<evidence type="ECO:0000256" key="4">
    <source>
        <dbReference type="ARBA" id="ARBA00022679"/>
    </source>
</evidence>
<evidence type="ECO:0000259" key="10">
    <source>
        <dbReference type="SMART" id="SM00387"/>
    </source>
</evidence>
<evidence type="ECO:0000256" key="5">
    <source>
        <dbReference type="ARBA" id="ARBA00022741"/>
    </source>
</evidence>
<comment type="catalytic activity">
    <reaction evidence="1">
        <text>ATP + protein L-histidine = ADP + protein N-phospho-L-histidine.</text>
        <dbReference type="EC" id="2.7.13.3"/>
    </reaction>
</comment>
<keyword evidence="4" id="KW-0808">Transferase</keyword>
<feature type="transmembrane region" description="Helical" evidence="9">
    <location>
        <begin position="105"/>
        <end position="125"/>
    </location>
</feature>
<dbReference type="EMBL" id="BAAATA010000040">
    <property type="protein sequence ID" value="GAA2506656.1"/>
    <property type="molecule type" value="Genomic_DNA"/>
</dbReference>
<dbReference type="PANTHER" id="PTHR24421:SF10">
    <property type="entry name" value="NITRATE_NITRITE SENSOR PROTEIN NARQ"/>
    <property type="match status" value="1"/>
</dbReference>
<keyword evidence="5" id="KW-0547">Nucleotide-binding</keyword>
<reference evidence="12" key="1">
    <citation type="journal article" date="2019" name="Int. J. Syst. Evol. Microbiol.">
        <title>The Global Catalogue of Microorganisms (GCM) 10K type strain sequencing project: providing services to taxonomists for standard genome sequencing and annotation.</title>
        <authorList>
            <consortium name="The Broad Institute Genomics Platform"/>
            <consortium name="The Broad Institute Genome Sequencing Center for Infectious Disease"/>
            <person name="Wu L."/>
            <person name="Ma J."/>
        </authorList>
    </citation>
    <scope>NUCLEOTIDE SEQUENCE [LARGE SCALE GENOMIC DNA]</scope>
    <source>
        <strain evidence="12">JCM 6307</strain>
    </source>
</reference>
<dbReference type="CDD" id="cd16917">
    <property type="entry name" value="HATPase_UhpB-NarQ-NarX-like"/>
    <property type="match status" value="1"/>
</dbReference>
<dbReference type="Pfam" id="PF02518">
    <property type="entry name" value="HATPase_c"/>
    <property type="match status" value="1"/>
</dbReference>
<dbReference type="Gene3D" id="1.20.5.1930">
    <property type="match status" value="1"/>
</dbReference>
<dbReference type="InterPro" id="IPR036890">
    <property type="entry name" value="HATPase_C_sf"/>
</dbReference>
<protein>
    <recommendedName>
        <fullName evidence="2">histidine kinase</fullName>
        <ecNumber evidence="2">2.7.13.3</ecNumber>
    </recommendedName>
</protein>
<keyword evidence="3" id="KW-0597">Phosphoprotein</keyword>
<keyword evidence="9" id="KW-0472">Membrane</keyword>